<sequence>MLQPVDRDLRVMALWLCLMPSMALAQSAFPTSAPDTPSPAQGRQLEADYRVMAARCGTPAFEKLFTRQSRAFVAAGWIEKTADPAATEKAIETLRRNPLMLVSNRAACDSRMVELKQVMQERSERLRGRGAKHPAGK</sequence>
<protein>
    <recommendedName>
        <fullName evidence="3">Secreted protein</fullName>
    </recommendedName>
</protein>
<accession>A0A679JFF0</accession>
<proteinExistence type="predicted"/>
<feature type="signal peptide" evidence="1">
    <location>
        <begin position="1"/>
        <end position="25"/>
    </location>
</feature>
<keyword evidence="1" id="KW-0732">Signal</keyword>
<evidence type="ECO:0000256" key="1">
    <source>
        <dbReference type="SAM" id="SignalP"/>
    </source>
</evidence>
<evidence type="ECO:0008006" key="3">
    <source>
        <dbReference type="Google" id="ProtNLM"/>
    </source>
</evidence>
<dbReference type="RefSeq" id="WP_339093434.1">
    <property type="nucleotide sequence ID" value="NZ_LR743508.1"/>
</dbReference>
<dbReference type="EMBL" id="LR743508">
    <property type="protein sequence ID" value="CAA2109479.1"/>
    <property type="molecule type" value="Genomic_DNA"/>
</dbReference>
<reference evidence="2" key="1">
    <citation type="submission" date="2019-12" db="EMBL/GenBank/DDBJ databases">
        <authorList>
            <person name="Cremers G."/>
        </authorList>
    </citation>
    <scope>NUCLEOTIDE SEQUENCE</scope>
    <source>
        <strain evidence="2">Vvax</strain>
    </source>
</reference>
<feature type="chain" id="PRO_5025496785" description="Secreted protein" evidence="1">
    <location>
        <begin position="26"/>
        <end position="137"/>
    </location>
</feature>
<organism evidence="2">
    <name type="scientific">Variovorax paradoxus</name>
    <dbReference type="NCBI Taxonomy" id="34073"/>
    <lineage>
        <taxon>Bacteria</taxon>
        <taxon>Pseudomonadati</taxon>
        <taxon>Pseudomonadota</taxon>
        <taxon>Betaproteobacteria</taxon>
        <taxon>Burkholderiales</taxon>
        <taxon>Comamonadaceae</taxon>
        <taxon>Variovorax</taxon>
    </lineage>
</organism>
<evidence type="ECO:0000313" key="2">
    <source>
        <dbReference type="EMBL" id="CAA2109479.1"/>
    </source>
</evidence>
<gene>
    <name evidence="2" type="ORF">VVAX_05750</name>
</gene>
<dbReference type="AlphaFoldDB" id="A0A679JFF0"/>
<name>A0A679JFF0_VARPD</name>